<accession>A0A017T6R3</accession>
<evidence type="ECO:0000256" key="1">
    <source>
        <dbReference type="SAM" id="MobiDB-lite"/>
    </source>
</evidence>
<dbReference type="AlphaFoldDB" id="A0A017T6R3"/>
<dbReference type="Proteomes" id="UP000019678">
    <property type="component" value="Unassembled WGS sequence"/>
</dbReference>
<evidence type="ECO:0000313" key="3">
    <source>
        <dbReference type="Proteomes" id="UP000019678"/>
    </source>
</evidence>
<dbReference type="EMBL" id="ASRX01000037">
    <property type="protein sequence ID" value="EYF04271.1"/>
    <property type="molecule type" value="Genomic_DNA"/>
</dbReference>
<comment type="caution">
    <text evidence="2">The sequence shown here is derived from an EMBL/GenBank/DDBJ whole genome shotgun (WGS) entry which is preliminary data.</text>
</comment>
<evidence type="ECO:0000313" key="2">
    <source>
        <dbReference type="EMBL" id="EYF04271.1"/>
    </source>
</evidence>
<feature type="region of interest" description="Disordered" evidence="1">
    <location>
        <begin position="139"/>
        <end position="169"/>
    </location>
</feature>
<sequence length="169" mass="19264">MSGIPHGSWPAPPRASRSRVGADLLLYLREVHCARRIDLKDEAPGAEESVTLQVAAAAIRAHALEVTRVYRLHDVREEVLEGRPLLAQEDTVEAHREPGKFDVRELRRRRRAGDRRSSRLDVMRAVRSRRGRFTLRLRRRVERQEKGRGSTGGTPLGPRCHRNPSLSRC</sequence>
<protein>
    <submittedName>
        <fullName evidence="2">Uncharacterized protein</fullName>
    </submittedName>
</protein>
<organism evidence="2 3">
    <name type="scientific">Chondromyces apiculatus DSM 436</name>
    <dbReference type="NCBI Taxonomy" id="1192034"/>
    <lineage>
        <taxon>Bacteria</taxon>
        <taxon>Pseudomonadati</taxon>
        <taxon>Myxococcota</taxon>
        <taxon>Polyangia</taxon>
        <taxon>Polyangiales</taxon>
        <taxon>Polyangiaceae</taxon>
        <taxon>Chondromyces</taxon>
    </lineage>
</organism>
<keyword evidence="3" id="KW-1185">Reference proteome</keyword>
<reference evidence="2 3" key="1">
    <citation type="submission" date="2013-05" db="EMBL/GenBank/DDBJ databases">
        <title>Genome assembly of Chondromyces apiculatus DSM 436.</title>
        <authorList>
            <person name="Sharma G."/>
            <person name="Khatri I."/>
            <person name="Kaur C."/>
            <person name="Mayilraj S."/>
            <person name="Subramanian S."/>
        </authorList>
    </citation>
    <scope>NUCLEOTIDE SEQUENCE [LARGE SCALE GENOMIC DNA]</scope>
    <source>
        <strain evidence="2 3">DSM 436</strain>
    </source>
</reference>
<name>A0A017T6R3_9BACT</name>
<proteinExistence type="predicted"/>
<dbReference type="STRING" id="1192034.CAP_4748"/>
<gene>
    <name evidence="2" type="ORF">CAP_4748</name>
</gene>